<protein>
    <submittedName>
        <fullName evidence="1">Primase homolog protein</fullName>
    </submittedName>
</protein>
<sequence>MRLYTRLRASPSPPPIRFSLGPRSNLVHLNFPNNFLPSYGKPIPRTSFYCNGLRPFSHTYSATEEENTDKLRRNLEAVGLNADCCRPGQYDIVYCPKCKGGQPIHRSLSVYISQNWKKNTEKVLHGLDDIAGSDEIIIVEGEIDKLSVEEAGFFNCVSVRCSRWRTTNSFAQRGSISR</sequence>
<evidence type="ECO:0000313" key="1">
    <source>
        <dbReference type="EMBL" id="CAA0832260.1"/>
    </source>
</evidence>
<dbReference type="EMBL" id="CACSLK010027833">
    <property type="protein sequence ID" value="CAA0832260.1"/>
    <property type="molecule type" value="Genomic_DNA"/>
</dbReference>
<evidence type="ECO:0000313" key="2">
    <source>
        <dbReference type="Proteomes" id="UP001153555"/>
    </source>
</evidence>
<dbReference type="CDD" id="cd01029">
    <property type="entry name" value="TOPRIM_primases"/>
    <property type="match status" value="1"/>
</dbReference>
<dbReference type="Proteomes" id="UP001153555">
    <property type="component" value="Unassembled WGS sequence"/>
</dbReference>
<proteinExistence type="predicted"/>
<dbReference type="PANTHER" id="PTHR12873">
    <property type="entry name" value="T7-LIKE MITOCHONDRIAL DNA HELICASE"/>
    <property type="match status" value="1"/>
</dbReference>
<dbReference type="Gene3D" id="3.40.1360.10">
    <property type="match status" value="1"/>
</dbReference>
<dbReference type="PANTHER" id="PTHR12873:SF6">
    <property type="entry name" value="TOPRIM DOMAIN-CONTAINING PROTEIN"/>
    <property type="match status" value="1"/>
</dbReference>
<dbReference type="GO" id="GO:0003697">
    <property type="term" value="F:single-stranded DNA binding"/>
    <property type="evidence" value="ECO:0007669"/>
    <property type="project" value="InterPro"/>
</dbReference>
<organism evidence="1 2">
    <name type="scientific">Striga hermonthica</name>
    <name type="common">Purple witchweed</name>
    <name type="synonym">Buchnera hermonthica</name>
    <dbReference type="NCBI Taxonomy" id="68872"/>
    <lineage>
        <taxon>Eukaryota</taxon>
        <taxon>Viridiplantae</taxon>
        <taxon>Streptophyta</taxon>
        <taxon>Embryophyta</taxon>
        <taxon>Tracheophyta</taxon>
        <taxon>Spermatophyta</taxon>
        <taxon>Magnoliopsida</taxon>
        <taxon>eudicotyledons</taxon>
        <taxon>Gunneridae</taxon>
        <taxon>Pentapetalae</taxon>
        <taxon>asterids</taxon>
        <taxon>lamiids</taxon>
        <taxon>Lamiales</taxon>
        <taxon>Orobanchaceae</taxon>
        <taxon>Buchnereae</taxon>
        <taxon>Striga</taxon>
    </lineage>
</organism>
<reference evidence="1" key="1">
    <citation type="submission" date="2019-12" db="EMBL/GenBank/DDBJ databases">
        <authorList>
            <person name="Scholes J."/>
        </authorList>
    </citation>
    <scope>NUCLEOTIDE SEQUENCE</scope>
</reference>
<gene>
    <name evidence="1" type="ORF">SHERM_27562</name>
</gene>
<dbReference type="GO" id="GO:0043139">
    <property type="term" value="F:5'-3' DNA helicase activity"/>
    <property type="evidence" value="ECO:0007669"/>
    <property type="project" value="InterPro"/>
</dbReference>
<comment type="caution">
    <text evidence="1">The sequence shown here is derived from an EMBL/GenBank/DDBJ whole genome shotgun (WGS) entry which is preliminary data.</text>
</comment>
<name>A0A9N7NDU3_STRHE</name>
<keyword evidence="2" id="KW-1185">Reference proteome</keyword>
<dbReference type="InterPro" id="IPR027032">
    <property type="entry name" value="Twinkle-like"/>
</dbReference>
<dbReference type="InterPro" id="IPR034154">
    <property type="entry name" value="TOPRIM_DnaG/twinkle"/>
</dbReference>
<accession>A0A9N7NDU3</accession>
<dbReference type="OrthoDB" id="275278at2759"/>
<dbReference type="AlphaFoldDB" id="A0A9N7NDU3"/>